<dbReference type="PROSITE" id="PS50160">
    <property type="entry name" value="DNA_LIGASE_A3"/>
    <property type="match status" value="1"/>
</dbReference>
<dbReference type="SUPFAM" id="SSF56091">
    <property type="entry name" value="DNA ligase/mRNA capping enzyme, catalytic domain"/>
    <property type="match status" value="1"/>
</dbReference>
<dbReference type="Gene3D" id="3.30.470.30">
    <property type="entry name" value="DNA ligase/mRNA capping enzyme"/>
    <property type="match status" value="1"/>
</dbReference>
<comment type="caution">
    <text evidence="4">The sequence shown here is derived from an EMBL/GenBank/DDBJ whole genome shotgun (WGS) entry which is preliminary data.</text>
</comment>
<feature type="domain" description="ATP-dependent DNA ligase family profile" evidence="3">
    <location>
        <begin position="55"/>
        <end position="154"/>
    </location>
</feature>
<keyword evidence="2 4" id="KW-0436">Ligase</keyword>
<dbReference type="PANTHER" id="PTHR45674:SF4">
    <property type="entry name" value="DNA LIGASE 1"/>
    <property type="match status" value="1"/>
</dbReference>
<gene>
    <name evidence="4" type="ORF">RM528_35050</name>
</gene>
<dbReference type="PANTHER" id="PTHR45674">
    <property type="entry name" value="DNA LIGASE 1/3 FAMILY MEMBER"/>
    <property type="match status" value="1"/>
</dbReference>
<dbReference type="CDD" id="cd07905">
    <property type="entry name" value="Adenylation_DNA_ligase_LigC"/>
    <property type="match status" value="1"/>
</dbReference>
<feature type="non-terminal residue" evidence="4">
    <location>
        <position position="154"/>
    </location>
</feature>
<protein>
    <submittedName>
        <fullName evidence="4">ATP-dependent DNA ligase</fullName>
    </submittedName>
</protein>
<organism evidence="4 5">
    <name type="scientific">Streptomyces edwardsiae</name>
    <dbReference type="NCBI Taxonomy" id="3075527"/>
    <lineage>
        <taxon>Bacteria</taxon>
        <taxon>Bacillati</taxon>
        <taxon>Actinomycetota</taxon>
        <taxon>Actinomycetes</taxon>
        <taxon>Kitasatosporales</taxon>
        <taxon>Streptomycetaceae</taxon>
        <taxon>Streptomyces</taxon>
    </lineage>
</organism>
<accession>A0ABU2QSR0</accession>
<proteinExistence type="inferred from homology"/>
<evidence type="ECO:0000313" key="5">
    <source>
        <dbReference type="Proteomes" id="UP001180503"/>
    </source>
</evidence>
<evidence type="ECO:0000256" key="1">
    <source>
        <dbReference type="ARBA" id="ARBA00007572"/>
    </source>
</evidence>
<dbReference type="Proteomes" id="UP001180503">
    <property type="component" value="Unassembled WGS sequence"/>
</dbReference>
<evidence type="ECO:0000313" key="4">
    <source>
        <dbReference type="EMBL" id="MDT0407058.1"/>
    </source>
</evidence>
<evidence type="ECO:0000256" key="2">
    <source>
        <dbReference type="ARBA" id="ARBA00022598"/>
    </source>
</evidence>
<feature type="non-terminal residue" evidence="4">
    <location>
        <position position="1"/>
    </location>
</feature>
<reference evidence="5" key="1">
    <citation type="submission" date="2023-07" db="EMBL/GenBank/DDBJ databases">
        <title>30 novel species of actinomycetes from the DSMZ collection.</title>
        <authorList>
            <person name="Nouioui I."/>
        </authorList>
    </citation>
    <scope>NUCLEOTIDE SEQUENCE [LARGE SCALE GENOMIC DNA]</scope>
    <source>
        <strain evidence="5">DSM 41635</strain>
    </source>
</reference>
<dbReference type="InterPro" id="IPR050191">
    <property type="entry name" value="ATP-dep_DNA_ligase"/>
</dbReference>
<dbReference type="Pfam" id="PF01068">
    <property type="entry name" value="DNA_ligase_A_M"/>
    <property type="match status" value="1"/>
</dbReference>
<comment type="similarity">
    <text evidence="1">Belongs to the ATP-dependent DNA ligase family.</text>
</comment>
<evidence type="ECO:0000259" key="3">
    <source>
        <dbReference type="PROSITE" id="PS50160"/>
    </source>
</evidence>
<sequence>GKSLTRYFPDLVDAVRENLPPRCVLDGEIVIAHEGRLDFDRLSERIHPADSRVRTLAERTPASLIAFDILAVDDTSLLNTPQTDRRAVLMAALSGASAPVILAPSTTDIELAREWFDRYEGAGLDGIVAKPPDLPYRPGTRAMYKIKHERTADV</sequence>
<dbReference type="InterPro" id="IPR012310">
    <property type="entry name" value="DNA_ligase_ATP-dep_cent"/>
</dbReference>
<dbReference type="InterPro" id="IPR044119">
    <property type="entry name" value="Adenylation_LigC-like"/>
</dbReference>
<dbReference type="EMBL" id="JAVRFB010000303">
    <property type="protein sequence ID" value="MDT0407058.1"/>
    <property type="molecule type" value="Genomic_DNA"/>
</dbReference>
<name>A0ABU2QSR0_9ACTN</name>
<dbReference type="GO" id="GO:0016874">
    <property type="term" value="F:ligase activity"/>
    <property type="evidence" value="ECO:0007669"/>
    <property type="project" value="UniProtKB-KW"/>
</dbReference>